<comment type="similarity">
    <text evidence="1">Belongs to the peptidase A1 family.</text>
</comment>
<dbReference type="InterPro" id="IPR001461">
    <property type="entry name" value="Aspartic_peptidase_A1"/>
</dbReference>
<dbReference type="Pfam" id="PF00026">
    <property type="entry name" value="Asp"/>
    <property type="match status" value="2"/>
</dbReference>
<protein>
    <recommendedName>
        <fullName evidence="5">Peptidase A1 domain-containing protein</fullName>
    </recommendedName>
</protein>
<dbReference type="Gene3D" id="2.40.70.10">
    <property type="entry name" value="Acid Proteases"/>
    <property type="match status" value="2"/>
</dbReference>
<keyword evidence="3" id="KW-0472">Membrane</keyword>
<proteinExistence type="inferred from homology"/>
<dbReference type="InterPro" id="IPR021109">
    <property type="entry name" value="Peptidase_aspartic_dom_sf"/>
</dbReference>
<keyword evidence="4" id="KW-0732">Signal</keyword>
<keyword evidence="7" id="KW-1185">Reference proteome</keyword>
<dbReference type="EMBL" id="RYZI01000114">
    <property type="protein sequence ID" value="RWA10422.1"/>
    <property type="molecule type" value="Genomic_DNA"/>
</dbReference>
<dbReference type="SUPFAM" id="SSF50630">
    <property type="entry name" value="Acid proteases"/>
    <property type="match status" value="1"/>
</dbReference>
<dbReference type="GO" id="GO:0006508">
    <property type="term" value="P:proteolysis"/>
    <property type="evidence" value="ECO:0007669"/>
    <property type="project" value="InterPro"/>
</dbReference>
<reference evidence="6 7" key="1">
    <citation type="submission" date="2018-12" db="EMBL/GenBank/DDBJ databases">
        <title>Draft genome sequence of Xylaria grammica IHI A82.</title>
        <authorList>
            <person name="Buettner E."/>
            <person name="Kellner H."/>
        </authorList>
    </citation>
    <scope>NUCLEOTIDE SEQUENCE [LARGE SCALE GENOMIC DNA]</scope>
    <source>
        <strain evidence="6 7">IHI A82</strain>
    </source>
</reference>
<evidence type="ECO:0000256" key="2">
    <source>
        <dbReference type="SAM" id="MobiDB-lite"/>
    </source>
</evidence>
<comment type="caution">
    <text evidence="6">The sequence shown here is derived from an EMBL/GenBank/DDBJ whole genome shotgun (WGS) entry which is preliminary data.</text>
</comment>
<gene>
    <name evidence="6" type="ORF">EKO27_g4680</name>
</gene>
<sequence>MLRTTLRYFYFLLATGILQLGEADGYGKLGLVSFPVQTHLHRPIDGRTDGTSSSLSGNSTSGEYYVQLYLGSPPNQTVEVLLDTDYNYFWVNRNCSNADRSSECKTKGSYDPDKSTTSHNTKVKGSVTYGDGTGANFTYYIDQQSLQPGLRYRYAGGQGVIIFGGVDTKKFSGQLKPNDILPPQGNDTYARYNIRMTDLGLTSSDGKFRSYGNSSNLVAVIDAGTTLTYLPDDLATAIHNDLQVAVHQTDGSILAPCTQRQNNSQLQFTFGSTAINVPFSELLTDKYNDTLCRVGVAPRGTLPRAVLGLSFLRSAYVVFDQTRGEIFMQQFVNCGKNERVIPISGANEIVGECNATTSSACTPTASPTTGCTYLLDHDTPVHSLLVRIIVSTFLGLLPMAFMAFLIYLWVRARDRNRGAAEEESRLSGTQDVGHQLLTLMPYLRT</sequence>
<dbReference type="Proteomes" id="UP000286045">
    <property type="component" value="Unassembled WGS sequence"/>
</dbReference>
<evidence type="ECO:0000256" key="4">
    <source>
        <dbReference type="SAM" id="SignalP"/>
    </source>
</evidence>
<evidence type="ECO:0000313" key="6">
    <source>
        <dbReference type="EMBL" id="RWA10422.1"/>
    </source>
</evidence>
<feature type="compositionally biased region" description="Basic and acidic residues" evidence="2">
    <location>
        <begin position="100"/>
        <end position="116"/>
    </location>
</feature>
<evidence type="ECO:0000256" key="3">
    <source>
        <dbReference type="SAM" id="Phobius"/>
    </source>
</evidence>
<dbReference type="GO" id="GO:0004190">
    <property type="term" value="F:aspartic-type endopeptidase activity"/>
    <property type="evidence" value="ECO:0007669"/>
    <property type="project" value="InterPro"/>
</dbReference>
<evidence type="ECO:0000259" key="5">
    <source>
        <dbReference type="PROSITE" id="PS51767"/>
    </source>
</evidence>
<feature type="transmembrane region" description="Helical" evidence="3">
    <location>
        <begin position="384"/>
        <end position="410"/>
    </location>
</feature>
<feature type="region of interest" description="Disordered" evidence="2">
    <location>
        <begin position="100"/>
        <end position="121"/>
    </location>
</feature>
<evidence type="ECO:0000313" key="7">
    <source>
        <dbReference type="Proteomes" id="UP000286045"/>
    </source>
</evidence>
<dbReference type="PRINTS" id="PR00792">
    <property type="entry name" value="PEPSIN"/>
</dbReference>
<dbReference type="PANTHER" id="PTHR47966">
    <property type="entry name" value="BETA-SITE APP-CLEAVING ENZYME, ISOFORM A-RELATED"/>
    <property type="match status" value="1"/>
</dbReference>
<dbReference type="PANTHER" id="PTHR47966:SF65">
    <property type="entry name" value="ASPARTIC-TYPE ENDOPEPTIDASE"/>
    <property type="match status" value="1"/>
</dbReference>
<organism evidence="6 7">
    <name type="scientific">Xylaria grammica</name>
    <dbReference type="NCBI Taxonomy" id="363999"/>
    <lineage>
        <taxon>Eukaryota</taxon>
        <taxon>Fungi</taxon>
        <taxon>Dikarya</taxon>
        <taxon>Ascomycota</taxon>
        <taxon>Pezizomycotina</taxon>
        <taxon>Sordariomycetes</taxon>
        <taxon>Xylariomycetidae</taxon>
        <taxon>Xylariales</taxon>
        <taxon>Xylariaceae</taxon>
        <taxon>Xylaria</taxon>
    </lineage>
</organism>
<keyword evidence="3" id="KW-0812">Transmembrane</keyword>
<keyword evidence="3" id="KW-1133">Transmembrane helix</keyword>
<feature type="chain" id="PRO_5019050704" description="Peptidase A1 domain-containing protein" evidence="4">
    <location>
        <begin position="24"/>
        <end position="445"/>
    </location>
</feature>
<evidence type="ECO:0000256" key="1">
    <source>
        <dbReference type="ARBA" id="ARBA00007447"/>
    </source>
</evidence>
<feature type="domain" description="Peptidase A1" evidence="5">
    <location>
        <begin position="1"/>
        <end position="329"/>
    </location>
</feature>
<dbReference type="AlphaFoldDB" id="A0A439D7P4"/>
<feature type="signal peptide" evidence="4">
    <location>
        <begin position="1"/>
        <end position="23"/>
    </location>
</feature>
<dbReference type="PROSITE" id="PS51767">
    <property type="entry name" value="PEPTIDASE_A1"/>
    <property type="match status" value="1"/>
</dbReference>
<accession>A0A439D7P4</accession>
<dbReference type="STRING" id="363999.A0A439D7P4"/>
<dbReference type="InterPro" id="IPR033121">
    <property type="entry name" value="PEPTIDASE_A1"/>
</dbReference>
<name>A0A439D7P4_9PEZI</name>